<comment type="caution">
    <text evidence="1">The sequence shown here is derived from an EMBL/GenBank/DDBJ whole genome shotgun (WGS) entry which is preliminary data.</text>
</comment>
<organism evidence="1 2">
    <name type="scientific">Trichonephila inaurata madagascariensis</name>
    <dbReference type="NCBI Taxonomy" id="2747483"/>
    <lineage>
        <taxon>Eukaryota</taxon>
        <taxon>Metazoa</taxon>
        <taxon>Ecdysozoa</taxon>
        <taxon>Arthropoda</taxon>
        <taxon>Chelicerata</taxon>
        <taxon>Arachnida</taxon>
        <taxon>Araneae</taxon>
        <taxon>Araneomorphae</taxon>
        <taxon>Entelegynae</taxon>
        <taxon>Araneoidea</taxon>
        <taxon>Nephilidae</taxon>
        <taxon>Trichonephila</taxon>
        <taxon>Trichonephila inaurata</taxon>
    </lineage>
</organism>
<sequence length="94" mass="10879">MDLFYSCFFSPMTLLFEIVGTSQPSLRLGVITAFLSPKKRARLTQKGIKITKQAFREDQIPGTWQDNSDSIAMSRRKFLTNEFFRLLQPKKITT</sequence>
<keyword evidence="2" id="KW-1185">Reference proteome</keyword>
<dbReference type="EMBL" id="BMAV01002658">
    <property type="protein sequence ID" value="GFY41741.1"/>
    <property type="molecule type" value="Genomic_DNA"/>
</dbReference>
<proteinExistence type="predicted"/>
<reference evidence="1" key="1">
    <citation type="submission" date="2020-08" db="EMBL/GenBank/DDBJ databases">
        <title>Multicomponent nature underlies the extraordinary mechanical properties of spider dragline silk.</title>
        <authorList>
            <person name="Kono N."/>
            <person name="Nakamura H."/>
            <person name="Mori M."/>
            <person name="Yoshida Y."/>
            <person name="Ohtoshi R."/>
            <person name="Malay A.D."/>
            <person name="Moran D.A.P."/>
            <person name="Tomita M."/>
            <person name="Numata K."/>
            <person name="Arakawa K."/>
        </authorList>
    </citation>
    <scope>NUCLEOTIDE SEQUENCE</scope>
</reference>
<name>A0A8X6WXN2_9ARAC</name>
<gene>
    <name evidence="1" type="ORF">TNIN_314251</name>
</gene>
<protein>
    <submittedName>
        <fullName evidence="1">Uncharacterized protein</fullName>
    </submittedName>
</protein>
<dbReference type="Proteomes" id="UP000886998">
    <property type="component" value="Unassembled WGS sequence"/>
</dbReference>
<evidence type="ECO:0000313" key="2">
    <source>
        <dbReference type="Proteomes" id="UP000886998"/>
    </source>
</evidence>
<evidence type="ECO:0000313" key="1">
    <source>
        <dbReference type="EMBL" id="GFY41741.1"/>
    </source>
</evidence>
<accession>A0A8X6WXN2</accession>
<dbReference type="AlphaFoldDB" id="A0A8X6WXN2"/>